<reference evidence="8 9" key="1">
    <citation type="submission" date="2011-05" db="EMBL/GenBank/DDBJ databases">
        <title>Complete sequence of chromosome of Thermus thermophilus SG0.5JP17-16.</title>
        <authorList>
            <consortium name="US DOE Joint Genome Institute"/>
            <person name="Lucas S."/>
            <person name="Han J."/>
            <person name="Lapidus A."/>
            <person name="Cheng J.-F."/>
            <person name="Goodwin L."/>
            <person name="Pitluck S."/>
            <person name="Peters L."/>
            <person name="Mikhailova N."/>
            <person name="Teshima H."/>
            <person name="Han C."/>
            <person name="Tapia R."/>
            <person name="Land M."/>
            <person name="Hauser L."/>
            <person name="Kyrpides N."/>
            <person name="Ivanova N."/>
            <person name="Pagani I."/>
            <person name="Allgaier M."/>
            <person name="Hugenholtz P."/>
            <person name="Singer S."/>
            <person name="Gladden J."/>
            <person name="Woyke T."/>
        </authorList>
    </citation>
    <scope>NUCLEOTIDE SEQUENCE [LARGE SCALE GENOMIC DNA]</scope>
    <source>
        <strain evidence="8 9">SG0.5JP17-16</strain>
    </source>
</reference>
<dbReference type="PANTHER" id="PTHR30511:SF0">
    <property type="entry name" value="ALANINE RACEMASE, CATABOLIC-RELATED"/>
    <property type="match status" value="1"/>
</dbReference>
<dbReference type="InterPro" id="IPR001608">
    <property type="entry name" value="Ala_racemase_N"/>
</dbReference>
<dbReference type="NCBIfam" id="TIGR00492">
    <property type="entry name" value="alr"/>
    <property type="match status" value="1"/>
</dbReference>
<dbReference type="Pfam" id="PF01168">
    <property type="entry name" value="Ala_racemase_N"/>
    <property type="match status" value="1"/>
</dbReference>
<dbReference type="PANTHER" id="PTHR30511">
    <property type="entry name" value="ALANINE RACEMASE"/>
    <property type="match status" value="1"/>
</dbReference>
<comment type="catalytic activity">
    <reaction evidence="4">
        <text>L-alanine = D-alanine</text>
        <dbReference type="Rhea" id="RHEA:20249"/>
        <dbReference type="ChEBI" id="CHEBI:57416"/>
        <dbReference type="ChEBI" id="CHEBI:57972"/>
        <dbReference type="EC" id="5.1.1.1"/>
    </reaction>
</comment>
<evidence type="ECO:0000313" key="8">
    <source>
        <dbReference type="EMBL" id="AEG32756.1"/>
    </source>
</evidence>
<proteinExistence type="inferred from homology"/>
<dbReference type="PRINTS" id="PR00992">
    <property type="entry name" value="ALARACEMASE"/>
</dbReference>
<evidence type="ECO:0000256" key="5">
    <source>
        <dbReference type="PIRSR" id="PIRSR600821-50"/>
    </source>
</evidence>
<dbReference type="HAMAP" id="MF_01201">
    <property type="entry name" value="Ala_racemase"/>
    <property type="match status" value="1"/>
</dbReference>
<evidence type="ECO:0000256" key="2">
    <source>
        <dbReference type="ARBA" id="ARBA00022898"/>
    </source>
</evidence>
<comment type="similarity">
    <text evidence="4">Belongs to the alanine racemase family.</text>
</comment>
<name>F6DDK4_THETG</name>
<dbReference type="EC" id="5.1.1.1" evidence="4"/>
<keyword evidence="3 4" id="KW-0413">Isomerase</keyword>
<comment type="cofactor">
    <cofactor evidence="1 4 5">
        <name>pyridoxal 5'-phosphate</name>
        <dbReference type="ChEBI" id="CHEBI:597326"/>
    </cofactor>
</comment>
<feature type="active site" description="Proton acceptor; specific for L-alanine" evidence="4">
    <location>
        <position position="257"/>
    </location>
</feature>
<dbReference type="RefSeq" id="WP_014509865.1">
    <property type="nucleotide sequence ID" value="NC_017272.1"/>
</dbReference>
<dbReference type="GO" id="GO:0008784">
    <property type="term" value="F:alanine racemase activity"/>
    <property type="evidence" value="ECO:0007669"/>
    <property type="project" value="UniProtKB-UniRule"/>
</dbReference>
<dbReference type="GO" id="GO:0005829">
    <property type="term" value="C:cytosol"/>
    <property type="evidence" value="ECO:0007669"/>
    <property type="project" value="TreeGrafter"/>
</dbReference>
<evidence type="ECO:0000256" key="6">
    <source>
        <dbReference type="PIRSR" id="PIRSR600821-52"/>
    </source>
</evidence>
<dbReference type="InterPro" id="IPR011079">
    <property type="entry name" value="Ala_racemase_C"/>
</dbReference>
<comment type="pathway">
    <text evidence="4">Amino-acid biosynthesis; D-alanine biosynthesis; D-alanine from L-alanine: step 1/1.</text>
</comment>
<dbReference type="InterPro" id="IPR009006">
    <property type="entry name" value="Ala_racemase/Decarboxylase_C"/>
</dbReference>
<evidence type="ECO:0000256" key="3">
    <source>
        <dbReference type="ARBA" id="ARBA00023235"/>
    </source>
</evidence>
<evidence type="ECO:0000313" key="9">
    <source>
        <dbReference type="Proteomes" id="UP000009233"/>
    </source>
</evidence>
<dbReference type="Pfam" id="PF00842">
    <property type="entry name" value="Ala_racemase_C"/>
    <property type="match status" value="1"/>
</dbReference>
<dbReference type="Gene3D" id="2.40.37.10">
    <property type="entry name" value="Lyase, Ornithine Decarboxylase, Chain A, domain 1"/>
    <property type="match status" value="1"/>
</dbReference>
<dbReference type="InterPro" id="IPR029066">
    <property type="entry name" value="PLP-binding_barrel"/>
</dbReference>
<dbReference type="SUPFAM" id="SSF50621">
    <property type="entry name" value="Alanine racemase C-terminal domain-like"/>
    <property type="match status" value="1"/>
</dbReference>
<dbReference type="UniPathway" id="UPA00042">
    <property type="reaction ID" value="UER00497"/>
</dbReference>
<dbReference type="PATRIC" id="fig|762633.3.peg.328"/>
<accession>F6DDK4</accession>
<dbReference type="Gene3D" id="3.20.20.10">
    <property type="entry name" value="Alanine racemase"/>
    <property type="match status" value="1"/>
</dbReference>
<evidence type="ECO:0000256" key="4">
    <source>
        <dbReference type="HAMAP-Rule" id="MF_01201"/>
    </source>
</evidence>
<organism evidence="8 9">
    <name type="scientific">Thermus thermophilus (strain SG0.5JP17-16)</name>
    <dbReference type="NCBI Taxonomy" id="762633"/>
    <lineage>
        <taxon>Bacteria</taxon>
        <taxon>Thermotogati</taxon>
        <taxon>Deinococcota</taxon>
        <taxon>Deinococci</taxon>
        <taxon>Thermales</taxon>
        <taxon>Thermaceae</taxon>
        <taxon>Thermus</taxon>
    </lineage>
</organism>
<feature type="domain" description="Alanine racemase C-terminal" evidence="7">
    <location>
        <begin position="236"/>
        <end position="360"/>
    </location>
</feature>
<dbReference type="EMBL" id="CP002777">
    <property type="protein sequence ID" value="AEG32756.1"/>
    <property type="molecule type" value="Genomic_DNA"/>
</dbReference>
<feature type="binding site" evidence="4 6">
    <location>
        <position position="142"/>
    </location>
    <ligand>
        <name>substrate</name>
    </ligand>
</feature>
<dbReference type="HOGENOM" id="CLU_028393_2_1_0"/>
<dbReference type="GO" id="GO:0030170">
    <property type="term" value="F:pyridoxal phosphate binding"/>
    <property type="evidence" value="ECO:0007669"/>
    <property type="project" value="UniProtKB-UniRule"/>
</dbReference>
<evidence type="ECO:0000259" key="7">
    <source>
        <dbReference type="SMART" id="SM01005"/>
    </source>
</evidence>
<evidence type="ECO:0000256" key="1">
    <source>
        <dbReference type="ARBA" id="ARBA00001933"/>
    </source>
</evidence>
<keyword evidence="2 4" id="KW-0663">Pyridoxal phosphate</keyword>
<dbReference type="Proteomes" id="UP000009233">
    <property type="component" value="Chromosome"/>
</dbReference>
<feature type="active site" description="Proton acceptor; specific for D-alanine" evidence="4">
    <location>
        <position position="44"/>
    </location>
</feature>
<sequence length="361" mass="38858">MPAGPIKPVELQERAWIEVDLAALWANYRLLAGRAGGEVIPVLKADAYGHGALPLARFLEGKGVGRFAVATLEEGRRLREGGIKGEVLLLGSLHPLEAEEALELGLVPTLSTLEAAEALSLRARALGLVPRAHLKVDTGMNRVGFPWEEVASALRAVEALGVRVEGVYTHLATAGEDAAFVETQRRRFQEVRRALGEGYFYHLENSLGLLRHGATAGVRVGLALYGLVPGFGLRPILRILARPTLVKRLKAGDRVGYGGVYVARGGEWLATLPVGYADGLPWGAVRFVKGPDGRLLEVAGRISMDQTTVLLPGPVGLEAVFEVLSADFGPTGLLAWAEARGTLPYEVAVHLSRRLPRRYLE</sequence>
<feature type="modified residue" description="N6-(pyridoxal phosphate)lysine" evidence="4 5">
    <location>
        <position position="44"/>
    </location>
</feature>
<dbReference type="InterPro" id="IPR000821">
    <property type="entry name" value="Ala_racemase"/>
</dbReference>
<comment type="function">
    <text evidence="4">Catalyzes the interconversion of L-alanine and D-alanine. May also act on other amino acids.</text>
</comment>
<dbReference type="KEGG" id="tts:Ththe16_0325"/>
<dbReference type="CDD" id="cd00430">
    <property type="entry name" value="PLPDE_III_AR"/>
    <property type="match status" value="1"/>
</dbReference>
<gene>
    <name evidence="8" type="ordered locus">Ththe16_0325</name>
</gene>
<protein>
    <recommendedName>
        <fullName evidence="4">Alanine racemase</fullName>
        <ecNumber evidence="4">5.1.1.1</ecNumber>
    </recommendedName>
</protein>
<dbReference type="GO" id="GO:0030632">
    <property type="term" value="P:D-alanine biosynthetic process"/>
    <property type="evidence" value="ECO:0007669"/>
    <property type="project" value="UniProtKB-UniRule"/>
</dbReference>
<dbReference type="SMART" id="SM01005">
    <property type="entry name" value="Ala_racemase_C"/>
    <property type="match status" value="1"/>
</dbReference>
<dbReference type="AlphaFoldDB" id="F6DDK4"/>
<dbReference type="SUPFAM" id="SSF51419">
    <property type="entry name" value="PLP-binding barrel"/>
    <property type="match status" value="1"/>
</dbReference>
<feature type="binding site" evidence="4 6">
    <location>
        <position position="304"/>
    </location>
    <ligand>
        <name>substrate</name>
    </ligand>
</feature>